<dbReference type="InterPro" id="IPR034260">
    <property type="entry name" value="Yme2_RRM"/>
</dbReference>
<name>A0A8H7WDV4_9HELO</name>
<evidence type="ECO:0000256" key="6">
    <source>
        <dbReference type="ARBA" id="ARBA00022946"/>
    </source>
</evidence>
<feature type="domain" description="Mitochondrial escape protein 2 C-terminal" evidence="14">
    <location>
        <begin position="376"/>
        <end position="804"/>
    </location>
</feature>
<keyword evidence="6" id="KW-0809">Transit peptide</keyword>
<comment type="function">
    <text evidence="10 11">Plays a role in maintaining the mitochondrial genome and in controlling the mtDNA escape. Involved in the regulation of mtDNA nucleotide structure and number. May have a dispensable role in early maturation of pre-rRNA.</text>
</comment>
<protein>
    <recommendedName>
        <fullName evidence="3 11">Mitochondrial escape protein 2</fullName>
    </recommendedName>
</protein>
<dbReference type="OrthoDB" id="10267654at2759"/>
<reference evidence="15" key="1">
    <citation type="submission" date="2021-02" db="EMBL/GenBank/DDBJ databases">
        <title>Genome sequence Cadophora malorum strain M34.</title>
        <authorList>
            <person name="Stefanovic E."/>
            <person name="Vu D."/>
            <person name="Scully C."/>
            <person name="Dijksterhuis J."/>
            <person name="Roader J."/>
            <person name="Houbraken J."/>
        </authorList>
    </citation>
    <scope>NUCLEOTIDE SEQUENCE</scope>
    <source>
        <strain evidence="15">M34</strain>
    </source>
</reference>
<gene>
    <name evidence="15" type="ORF">IFR04_003916</name>
</gene>
<dbReference type="SUPFAM" id="SSF52540">
    <property type="entry name" value="P-loop containing nucleoside triphosphate hydrolases"/>
    <property type="match status" value="1"/>
</dbReference>
<keyword evidence="4" id="KW-0812">Transmembrane</keyword>
<evidence type="ECO:0000256" key="7">
    <source>
        <dbReference type="ARBA" id="ARBA00022989"/>
    </source>
</evidence>
<evidence type="ECO:0000313" key="15">
    <source>
        <dbReference type="EMBL" id="KAG4423004.1"/>
    </source>
</evidence>
<keyword evidence="9" id="KW-0472">Membrane</keyword>
<comment type="similarity">
    <text evidence="2 11">Belongs to the YME2 family.</text>
</comment>
<evidence type="ECO:0000256" key="10">
    <source>
        <dbReference type="ARBA" id="ARBA00025276"/>
    </source>
</evidence>
<organism evidence="15 16">
    <name type="scientific">Cadophora malorum</name>
    <dbReference type="NCBI Taxonomy" id="108018"/>
    <lineage>
        <taxon>Eukaryota</taxon>
        <taxon>Fungi</taxon>
        <taxon>Dikarya</taxon>
        <taxon>Ascomycota</taxon>
        <taxon>Pezizomycotina</taxon>
        <taxon>Leotiomycetes</taxon>
        <taxon>Helotiales</taxon>
        <taxon>Ploettnerulaceae</taxon>
        <taxon>Cadophora</taxon>
    </lineage>
</organism>
<dbReference type="PANTHER" id="PTHR32198:SF2">
    <property type="entry name" value="MITOCHONDRIAL ESCAPE PROTEIN 2"/>
    <property type="match status" value="1"/>
</dbReference>
<comment type="caution">
    <text evidence="15">The sequence shown here is derived from an EMBL/GenBank/DDBJ whole genome shotgun (WGS) entry which is preliminary data.</text>
</comment>
<dbReference type="Gene3D" id="3.30.70.330">
    <property type="match status" value="1"/>
</dbReference>
<evidence type="ECO:0000256" key="5">
    <source>
        <dbReference type="ARBA" id="ARBA00022792"/>
    </source>
</evidence>
<dbReference type="GO" id="GO:0005743">
    <property type="term" value="C:mitochondrial inner membrane"/>
    <property type="evidence" value="ECO:0007669"/>
    <property type="project" value="UniProtKB-SubCell"/>
</dbReference>
<dbReference type="InterPro" id="IPR035979">
    <property type="entry name" value="RBD_domain_sf"/>
</dbReference>
<dbReference type="Proteomes" id="UP000664132">
    <property type="component" value="Unassembled WGS sequence"/>
</dbReference>
<dbReference type="InterPro" id="IPR000504">
    <property type="entry name" value="RRM_dom"/>
</dbReference>
<evidence type="ECO:0000256" key="1">
    <source>
        <dbReference type="ARBA" id="ARBA00004434"/>
    </source>
</evidence>
<dbReference type="InterPro" id="IPR012677">
    <property type="entry name" value="Nucleotide-bd_a/b_plait_sf"/>
</dbReference>
<evidence type="ECO:0000256" key="9">
    <source>
        <dbReference type="ARBA" id="ARBA00023136"/>
    </source>
</evidence>
<dbReference type="Gene3D" id="3.40.50.300">
    <property type="entry name" value="P-loop containing nucleotide triphosphate hydrolases"/>
    <property type="match status" value="1"/>
</dbReference>
<proteinExistence type="inferred from homology"/>
<dbReference type="Pfam" id="PF10443">
    <property type="entry name" value="RNA12"/>
    <property type="match status" value="1"/>
</dbReference>
<feature type="domain" description="RRM" evidence="13">
    <location>
        <begin position="216"/>
        <end position="272"/>
    </location>
</feature>
<dbReference type="InterPro" id="IPR027417">
    <property type="entry name" value="P-loop_NTPase"/>
</dbReference>
<keyword evidence="7" id="KW-1133">Transmembrane helix</keyword>
<evidence type="ECO:0000256" key="8">
    <source>
        <dbReference type="ARBA" id="ARBA00023128"/>
    </source>
</evidence>
<dbReference type="Pfam" id="PF00076">
    <property type="entry name" value="RRM_1"/>
    <property type="match status" value="1"/>
</dbReference>
<dbReference type="CDD" id="cd12433">
    <property type="entry name" value="RRM_Yme2p_like"/>
    <property type="match status" value="1"/>
</dbReference>
<keyword evidence="8 11" id="KW-0496">Mitochondrion</keyword>
<evidence type="ECO:0000256" key="3">
    <source>
        <dbReference type="ARBA" id="ARBA00020222"/>
    </source>
</evidence>
<dbReference type="EMBL" id="JAFJYH010000041">
    <property type="protein sequence ID" value="KAG4423004.1"/>
    <property type="molecule type" value="Genomic_DNA"/>
</dbReference>
<feature type="coiled-coil region" evidence="12">
    <location>
        <begin position="816"/>
        <end position="843"/>
    </location>
</feature>
<evidence type="ECO:0000256" key="4">
    <source>
        <dbReference type="ARBA" id="ARBA00022692"/>
    </source>
</evidence>
<sequence length="848" mass="95235">MQSSRRIFYNPARIPGLRSRGTIKRDFYNAGYSPRLGLGKHVGVWMGIRRESTETGEDQTGHITARPNEGILWFDNLFPLKLNWMLRLPWHTEKDLPELLTRFNNSNLGAFEPVALVKRAIPSSVPMTVTEILPRLKDGGAFVKFSHPNGISAKEVEGLLRQYLRENPIKPWFNPFRRIRTNLVVGKPWLEDLYRFPSSRIKVEFAPTSPGKEAAELSQEALYSLFRKYGKIAEIIPQPSDSKILPKYAHLEFARLRHAIMARNCMHGLKVTEAEGGGAAGTLLRLSFQQKEKAHWIWDWLTSHPRIVIPALAALIATVTVAVFDPIRTFFIKAHIEHSFHLKDNKIYQWFKSQATDIFTFRRKRSEEASMIWEDRKQIIDTIQTALMETSSTFIVVQGPRGSGKKDLLNEALKGRRNTLLIDCKPIQDARGDSATIRAAASAVGYRPVFSWANSLSSLVDLAAQGTIGVKSGFSETLDAQLGKIWGNTASALKSAALANRPKNKEDKDAALSDDDWLEAHPEHRPVVLLDNFLHKNEESSIVYDKLSEWAAGLTTANIAHVVFLTNDISYSKSLSKALPDRVFRQISLGDIKPDVAKKFVVSHLDIEKSDPKDTDALTPTQKQDDVEELDDAIVAVGGRLTDLEFLARRLKTGQTPKRAIAEMIEQSANEIMKMYLLTVDKGERKWSPEQAWYLIKSLSENGSLRYNEILLTNTFASSLTASASSGESALEALTAAELITITSYKGRPQTVRAGKPIYEAAFKVLAEDKVLKSRLDLAILTELTKIETKSIDKYETELTMLGTLPKQPSELAPRIQFLLTKLAASQQKVEAWEKEMATMKKLLLNVY</sequence>
<keyword evidence="16" id="KW-1185">Reference proteome</keyword>
<dbReference type="SUPFAM" id="SSF54928">
    <property type="entry name" value="RNA-binding domain, RBD"/>
    <property type="match status" value="1"/>
</dbReference>
<dbReference type="AlphaFoldDB" id="A0A8H7WDV4"/>
<evidence type="ECO:0000259" key="14">
    <source>
        <dbReference type="Pfam" id="PF10443"/>
    </source>
</evidence>
<dbReference type="PANTHER" id="PTHR32198">
    <property type="entry name" value="MITOCHONDRIAL ESCAPE PROTEIN 2"/>
    <property type="match status" value="1"/>
</dbReference>
<keyword evidence="11" id="KW-0694">RNA-binding</keyword>
<evidence type="ECO:0000259" key="13">
    <source>
        <dbReference type="Pfam" id="PF00076"/>
    </source>
</evidence>
<dbReference type="InterPro" id="IPR039627">
    <property type="entry name" value="Yme2_C"/>
</dbReference>
<evidence type="ECO:0000256" key="11">
    <source>
        <dbReference type="RuleBase" id="RU367108"/>
    </source>
</evidence>
<keyword evidence="11" id="KW-0507">mRNA processing</keyword>
<evidence type="ECO:0000313" key="16">
    <source>
        <dbReference type="Proteomes" id="UP000664132"/>
    </source>
</evidence>
<dbReference type="GO" id="GO:0006397">
    <property type="term" value="P:mRNA processing"/>
    <property type="evidence" value="ECO:0007669"/>
    <property type="project" value="UniProtKB-UniRule"/>
</dbReference>
<dbReference type="InterPro" id="IPR018850">
    <property type="entry name" value="Mt_escape_2_C"/>
</dbReference>
<evidence type="ECO:0000256" key="12">
    <source>
        <dbReference type="SAM" id="Coils"/>
    </source>
</evidence>
<dbReference type="GO" id="GO:0003723">
    <property type="term" value="F:RNA binding"/>
    <property type="evidence" value="ECO:0007669"/>
    <property type="project" value="UniProtKB-UniRule"/>
</dbReference>
<comment type="subcellular location">
    <subcellularLocation>
        <location evidence="1 11">Mitochondrion inner membrane</location>
        <topology evidence="1 11">Single-pass membrane protein</topology>
    </subcellularLocation>
</comment>
<keyword evidence="5 11" id="KW-0999">Mitochondrion inner membrane</keyword>
<evidence type="ECO:0000256" key="2">
    <source>
        <dbReference type="ARBA" id="ARBA00010320"/>
    </source>
</evidence>
<accession>A0A8H7WDV4</accession>
<keyword evidence="12" id="KW-0175">Coiled coil</keyword>